<dbReference type="InterPro" id="IPR016035">
    <property type="entry name" value="Acyl_Trfase/lysoPLipase"/>
</dbReference>
<evidence type="ECO:0000256" key="2">
    <source>
        <dbReference type="ARBA" id="ARBA00022801"/>
    </source>
</evidence>
<protein>
    <recommendedName>
        <fullName evidence="7">Patatin</fullName>
        <ecNumber evidence="7">3.1.1.-</ecNumber>
    </recommendedName>
</protein>
<dbReference type="EMBL" id="JBJUIK010000012">
    <property type="protein sequence ID" value="KAL3508317.1"/>
    <property type="molecule type" value="Genomic_DNA"/>
</dbReference>
<feature type="domain" description="PNPLA" evidence="8">
    <location>
        <begin position="22"/>
        <end position="229"/>
    </location>
</feature>
<feature type="active site" description="Nucleophile" evidence="6">
    <location>
        <position position="66"/>
    </location>
</feature>
<dbReference type="GO" id="GO:0016298">
    <property type="term" value="F:lipase activity"/>
    <property type="evidence" value="ECO:0007669"/>
    <property type="project" value="UniProtKB-ARBA"/>
</dbReference>
<keyword evidence="3" id="KW-0611">Plant defense</keyword>
<evidence type="ECO:0000313" key="9">
    <source>
        <dbReference type="EMBL" id="KAL3508317.1"/>
    </source>
</evidence>
<feature type="active site" description="Proton acceptor" evidence="6">
    <location>
        <position position="216"/>
    </location>
</feature>
<accession>A0ABD2YLQ0</accession>
<dbReference type="GO" id="GO:0006952">
    <property type="term" value="P:defense response"/>
    <property type="evidence" value="ECO:0007669"/>
    <property type="project" value="UniProtKB-KW"/>
</dbReference>
<reference evidence="9 10" key="1">
    <citation type="submission" date="2024-11" db="EMBL/GenBank/DDBJ databases">
        <title>A near-complete genome assembly of Cinchona calisaya.</title>
        <authorList>
            <person name="Lian D.C."/>
            <person name="Zhao X.W."/>
            <person name="Wei L."/>
        </authorList>
    </citation>
    <scope>NUCLEOTIDE SEQUENCE [LARGE SCALE GENOMIC DNA]</scope>
    <source>
        <tissue evidence="9">Nenye</tissue>
    </source>
</reference>
<dbReference type="FunFam" id="3.40.1090.10:FF:000005">
    <property type="entry name" value="Patatin"/>
    <property type="match status" value="1"/>
</dbReference>
<keyword evidence="5 6" id="KW-0443">Lipid metabolism</keyword>
<comment type="caution">
    <text evidence="9">The sequence shown here is derived from an EMBL/GenBank/DDBJ whole genome shotgun (WGS) entry which is preliminary data.</text>
</comment>
<dbReference type="PROSITE" id="PS51635">
    <property type="entry name" value="PNPLA"/>
    <property type="match status" value="1"/>
</dbReference>
<comment type="function">
    <text evidence="7">Lipolytic acyl hydrolase (LAH).</text>
</comment>
<dbReference type="CDD" id="cd07214">
    <property type="entry name" value="Pat17_isozyme_like"/>
    <property type="match status" value="1"/>
</dbReference>
<proteinExistence type="inferred from homology"/>
<evidence type="ECO:0000256" key="3">
    <source>
        <dbReference type="ARBA" id="ARBA00022821"/>
    </source>
</evidence>
<organism evidence="9 10">
    <name type="scientific">Cinchona calisaya</name>
    <dbReference type="NCBI Taxonomy" id="153742"/>
    <lineage>
        <taxon>Eukaryota</taxon>
        <taxon>Viridiplantae</taxon>
        <taxon>Streptophyta</taxon>
        <taxon>Embryophyta</taxon>
        <taxon>Tracheophyta</taxon>
        <taxon>Spermatophyta</taxon>
        <taxon>Magnoliopsida</taxon>
        <taxon>eudicotyledons</taxon>
        <taxon>Gunneridae</taxon>
        <taxon>Pentapetalae</taxon>
        <taxon>asterids</taxon>
        <taxon>lamiids</taxon>
        <taxon>Gentianales</taxon>
        <taxon>Rubiaceae</taxon>
        <taxon>Cinchonoideae</taxon>
        <taxon>Cinchoneae</taxon>
        <taxon>Cinchona</taxon>
    </lineage>
</organism>
<evidence type="ECO:0000256" key="1">
    <source>
        <dbReference type="ARBA" id="ARBA00010240"/>
    </source>
</evidence>
<dbReference type="Pfam" id="PF01734">
    <property type="entry name" value="Patatin"/>
    <property type="match status" value="1"/>
</dbReference>
<evidence type="ECO:0000259" key="8">
    <source>
        <dbReference type="PROSITE" id="PS51635"/>
    </source>
</evidence>
<comment type="domain">
    <text evidence="7">The nitrogen atoms of the two glycine residues in the GGXR motif define the oxyanion hole, and stabilize the oxyanion that forms during the nucleophilic attack by the catalytic serine during substrate cleavage.</text>
</comment>
<dbReference type="Proteomes" id="UP001630127">
    <property type="component" value="Unassembled WGS sequence"/>
</dbReference>
<gene>
    <name evidence="9" type="ORF">ACH5RR_027718</name>
</gene>
<dbReference type="GO" id="GO:0016042">
    <property type="term" value="P:lipid catabolic process"/>
    <property type="evidence" value="ECO:0007669"/>
    <property type="project" value="UniProtKB-UniRule"/>
</dbReference>
<dbReference type="Gene3D" id="3.40.1090.10">
    <property type="entry name" value="Cytosolic phospholipase A2 catalytic domain"/>
    <property type="match status" value="1"/>
</dbReference>
<feature type="short sequence motif" description="GXGXXG" evidence="6">
    <location>
        <begin position="26"/>
        <end position="31"/>
    </location>
</feature>
<evidence type="ECO:0000256" key="6">
    <source>
        <dbReference type="PROSITE-ProRule" id="PRU01161"/>
    </source>
</evidence>
<dbReference type="InterPro" id="IPR002641">
    <property type="entry name" value="PNPLA_dom"/>
</dbReference>
<dbReference type="PANTHER" id="PTHR32176:SF121">
    <property type="entry name" value="PATATIN"/>
    <property type="match status" value="1"/>
</dbReference>
<evidence type="ECO:0000256" key="5">
    <source>
        <dbReference type="ARBA" id="ARBA00023098"/>
    </source>
</evidence>
<evidence type="ECO:0000256" key="4">
    <source>
        <dbReference type="ARBA" id="ARBA00022963"/>
    </source>
</evidence>
<keyword evidence="4 6" id="KW-0442">Lipid degradation</keyword>
<feature type="short sequence motif" description="GXSXG" evidence="6">
    <location>
        <begin position="64"/>
        <end position="68"/>
    </location>
</feature>
<dbReference type="SUPFAM" id="SSF52151">
    <property type="entry name" value="FabD/lysophospholipase-like"/>
    <property type="match status" value="1"/>
</dbReference>
<feature type="short sequence motif" description="DGA/G" evidence="6">
    <location>
        <begin position="216"/>
        <end position="218"/>
    </location>
</feature>
<keyword evidence="2 6" id="KW-0378">Hydrolase</keyword>
<dbReference type="PANTHER" id="PTHR32176">
    <property type="entry name" value="XYLOSE ISOMERASE"/>
    <property type="match status" value="1"/>
</dbReference>
<dbReference type="AlphaFoldDB" id="A0ABD2YLQ0"/>
<dbReference type="EC" id="3.1.1.-" evidence="7"/>
<evidence type="ECO:0000313" key="10">
    <source>
        <dbReference type="Proteomes" id="UP001630127"/>
    </source>
</evidence>
<keyword evidence="10" id="KW-1185">Reference proteome</keyword>
<evidence type="ECO:0000256" key="7">
    <source>
        <dbReference type="RuleBase" id="RU361262"/>
    </source>
</evidence>
<comment type="similarity">
    <text evidence="1 7">Belongs to the patatin family.</text>
</comment>
<name>A0ABD2YLQ0_9GENT</name>
<sequence>MEEKSSLLKIKPPIHGNLITILSIDGGGIRGIIPASILAFLEAQLQDLDGKEARIADYFDVISGTSTGGLVTAMLTAPDGENRPLYAAKDITPFYLHNCPKIFPQECGMFAPIAKLLKCLSGPKYDGEYLHWIVREKLKSTRLSSTITNVVIPTFDIKIMQPVIFSTYEAKKSPSLNAQLSDICMGTSAAPTYLPGHYFKTQDGEGNVLREYNLIDGGVVANNPTEVATTKVANQILDQNPDFFRTEPNDSRRFLVISLGTGAARFQPKYNCEKEANWGIFNWLRYRRSTPLVDVFTQASADMVDYHMLSKFRSAHSEDNYLRIQDDTLNGTEASVDIATEENMDKLVKIGEGVLKKQVSRINWATGQNEQVENGGTNEDALKRFAKLLSDERKFRRLFN</sequence>